<dbReference type="InterPro" id="IPR001264">
    <property type="entry name" value="Glyco_trans_51"/>
</dbReference>
<dbReference type="AlphaFoldDB" id="A0A379MNA3"/>
<evidence type="ECO:0000256" key="4">
    <source>
        <dbReference type="ARBA" id="ARBA00007739"/>
    </source>
</evidence>
<dbReference type="GO" id="GO:0030288">
    <property type="term" value="C:outer membrane-bounded periplasmic space"/>
    <property type="evidence" value="ECO:0007669"/>
    <property type="project" value="TreeGrafter"/>
</dbReference>
<evidence type="ECO:0000256" key="16">
    <source>
        <dbReference type="ARBA" id="ARBA00034000"/>
    </source>
</evidence>
<evidence type="ECO:0000256" key="3">
    <source>
        <dbReference type="ARBA" id="ARBA00007090"/>
    </source>
</evidence>
<keyword evidence="10" id="KW-0378">Hydrolase</keyword>
<evidence type="ECO:0000259" key="19">
    <source>
        <dbReference type="Pfam" id="PF00905"/>
    </source>
</evidence>
<keyword evidence="8" id="KW-0328">Glycosyltransferase</keyword>
<dbReference type="RefSeq" id="WP_084135206.1">
    <property type="nucleotide sequence ID" value="NZ_CALVFX010000005.1"/>
</dbReference>
<evidence type="ECO:0000256" key="7">
    <source>
        <dbReference type="ARBA" id="ARBA00022670"/>
    </source>
</evidence>
<dbReference type="OrthoDB" id="9766909at2"/>
<dbReference type="InterPro" id="IPR036950">
    <property type="entry name" value="PBP_transglycosylase"/>
</dbReference>
<keyword evidence="11" id="KW-0133">Cell shape</keyword>
<organism evidence="21 22">
    <name type="scientific">Rikenella microfusus</name>
    <dbReference type="NCBI Taxonomy" id="28139"/>
    <lineage>
        <taxon>Bacteria</taxon>
        <taxon>Pseudomonadati</taxon>
        <taxon>Bacteroidota</taxon>
        <taxon>Bacteroidia</taxon>
        <taxon>Bacteroidales</taxon>
        <taxon>Rikenellaceae</taxon>
        <taxon>Rikenella</taxon>
    </lineage>
</organism>
<dbReference type="GO" id="GO:0071555">
    <property type="term" value="P:cell wall organization"/>
    <property type="evidence" value="ECO:0007669"/>
    <property type="project" value="UniProtKB-KW"/>
</dbReference>
<sequence length="795" mass="88363">MASKTFAKIRNYFRDPAHHRRITIVFWCVLAVPPVVLGSLLLLIGFGAFGKLPTFEELENPRSNLATEVISADGKNIGNFFIENRSYVDYGDLSPNLVAALVATEDARFYSHSGIDFQGLARVGIKTVLLGDRGQGGGSTISQQLAKNLYPRDTTNSSGIVKAGKLVIAKLKEWITAVMLEHNYTKEEIVAMYLNTVEYGSNAYGIKSAAATFFNKTPAELAPEEAAMLVGVVNAPTRYSPRRNPERALRRRNTVIERMGSAGFLSKAEVKELTAKPIELDYHPVSHNEGTATYFREMLRQYMTAEEPQRRQFATDWDYEQEMKRWQGDPLYGWCNKNTKADGTPYNLYKDGLKIYTTINSRMQQYAEEAVREHMTKTVQPQFDRQRKNTKTIFYRIDKAEQEKIVRRAILQSDRGIAMKRAGVGEARILAEFEKPVPMTVFTYAGERDTVLSPRDSILHMKSFLRAGFMSMDPSTGYVTAYVGGTDFRHFKYDMVRQAKRQVGSTIKPFIYTFAFDMLGYNPCTLVPNSPVTIETAQGPWSPKEAGNVPQEGELHPLYWGLANSRNNYSAWIMKQSQPQAVADMIHKIGIGSYIDPVYALCLGTPQVSVFEMAGAFSTFANRGVHTEPFFVTRIEDKQGNVLASFSPQTYDAIGEQTAYTMLDMLKRVVTAGTAGRLRYQFNLSGDIGGKTGTTNNNADAWFMGVTPQVVAGTWVGGEDPATHLQSGADGSRVALPIFGIFMTKVYADKSLGISMSDKFMEPIGVVKYDCDPQQAIPAAVTGATGEGGGDEFFQ</sequence>
<keyword evidence="18" id="KW-0812">Transmembrane</keyword>
<dbReference type="InterPro" id="IPR012338">
    <property type="entry name" value="Beta-lactam/transpept-like"/>
</dbReference>
<evidence type="ECO:0000256" key="15">
    <source>
        <dbReference type="ARBA" id="ARBA00023316"/>
    </source>
</evidence>
<evidence type="ECO:0000256" key="12">
    <source>
        <dbReference type="ARBA" id="ARBA00022984"/>
    </source>
</evidence>
<feature type="domain" description="Penicillin-binding protein transpeptidase" evidence="19">
    <location>
        <begin position="469"/>
        <end position="709"/>
    </location>
</feature>
<protein>
    <submittedName>
        <fullName evidence="21">Penicillin-binding protein 1A</fullName>
    </submittedName>
</protein>
<evidence type="ECO:0000259" key="20">
    <source>
        <dbReference type="Pfam" id="PF00912"/>
    </source>
</evidence>
<evidence type="ECO:0000256" key="5">
    <source>
        <dbReference type="ARBA" id="ARBA00022475"/>
    </source>
</evidence>
<dbReference type="GO" id="GO:0008658">
    <property type="term" value="F:penicillin binding"/>
    <property type="evidence" value="ECO:0007669"/>
    <property type="project" value="InterPro"/>
</dbReference>
<dbReference type="Gene3D" id="3.40.710.10">
    <property type="entry name" value="DD-peptidase/beta-lactamase superfamily"/>
    <property type="match status" value="2"/>
</dbReference>
<dbReference type="STRING" id="880526.GCA_000427365_01224"/>
<accession>A0A379MNA3</accession>
<dbReference type="GO" id="GO:0009252">
    <property type="term" value="P:peptidoglycan biosynthetic process"/>
    <property type="evidence" value="ECO:0007669"/>
    <property type="project" value="UniProtKB-KW"/>
</dbReference>
<dbReference type="SUPFAM" id="SSF56601">
    <property type="entry name" value="beta-lactamase/transpeptidase-like"/>
    <property type="match status" value="1"/>
</dbReference>
<comment type="similarity">
    <text evidence="4">In the N-terminal section; belongs to the glycosyltransferase 51 family.</text>
</comment>
<evidence type="ECO:0000256" key="1">
    <source>
        <dbReference type="ARBA" id="ARBA00004236"/>
    </source>
</evidence>
<comment type="pathway">
    <text evidence="2">Cell wall biogenesis; peptidoglycan biosynthesis.</text>
</comment>
<feature type="transmembrane region" description="Helical" evidence="18">
    <location>
        <begin position="24"/>
        <end position="49"/>
    </location>
</feature>
<keyword evidence="9" id="KW-0808">Transferase</keyword>
<comment type="catalytic activity">
    <reaction evidence="16">
        <text>Preferential cleavage: (Ac)2-L-Lys-D-Ala-|-D-Ala. Also transpeptidation of peptidyl-alanyl moieties that are N-acyl substituents of D-alanine.</text>
        <dbReference type="EC" id="3.4.16.4"/>
    </reaction>
</comment>
<dbReference type="PANTHER" id="PTHR32282">
    <property type="entry name" value="BINDING PROTEIN TRANSPEPTIDASE, PUTATIVE-RELATED"/>
    <property type="match status" value="1"/>
</dbReference>
<dbReference type="PANTHER" id="PTHR32282:SF11">
    <property type="entry name" value="PENICILLIN-BINDING PROTEIN 1B"/>
    <property type="match status" value="1"/>
</dbReference>
<evidence type="ECO:0000256" key="6">
    <source>
        <dbReference type="ARBA" id="ARBA00022645"/>
    </source>
</evidence>
<dbReference type="SUPFAM" id="SSF53955">
    <property type="entry name" value="Lysozyme-like"/>
    <property type="match status" value="1"/>
</dbReference>
<keyword evidence="7" id="KW-0645">Protease</keyword>
<feature type="domain" description="Glycosyl transferase family 51" evidence="20">
    <location>
        <begin position="74"/>
        <end position="259"/>
    </location>
</feature>
<evidence type="ECO:0000256" key="17">
    <source>
        <dbReference type="ARBA" id="ARBA00049902"/>
    </source>
</evidence>
<keyword evidence="22" id="KW-1185">Reference proteome</keyword>
<evidence type="ECO:0000256" key="9">
    <source>
        <dbReference type="ARBA" id="ARBA00022679"/>
    </source>
</evidence>
<dbReference type="InterPro" id="IPR050396">
    <property type="entry name" value="Glycosyltr_51/Transpeptidase"/>
</dbReference>
<dbReference type="InterPro" id="IPR023346">
    <property type="entry name" value="Lysozyme-like_dom_sf"/>
</dbReference>
<keyword evidence="6" id="KW-0121">Carboxypeptidase</keyword>
<keyword evidence="5" id="KW-1003">Cell membrane</keyword>
<dbReference type="InterPro" id="IPR001460">
    <property type="entry name" value="PCN-bd_Tpept"/>
</dbReference>
<keyword evidence="12" id="KW-0573">Peptidoglycan synthesis</keyword>
<name>A0A379MNA3_9BACT</name>
<reference evidence="21 22" key="1">
    <citation type="submission" date="2018-06" db="EMBL/GenBank/DDBJ databases">
        <authorList>
            <consortium name="Pathogen Informatics"/>
            <person name="Doyle S."/>
        </authorList>
    </citation>
    <scope>NUCLEOTIDE SEQUENCE [LARGE SCALE GENOMIC DNA]</scope>
    <source>
        <strain evidence="21 22">NCTC11190</strain>
    </source>
</reference>
<dbReference type="Gene3D" id="1.10.3810.10">
    <property type="entry name" value="Biosynthetic peptidoglycan transglycosylase-like"/>
    <property type="match status" value="1"/>
</dbReference>
<keyword evidence="14" id="KW-0511">Multifunctional enzyme</keyword>
<evidence type="ECO:0000313" key="22">
    <source>
        <dbReference type="Proteomes" id="UP000255233"/>
    </source>
</evidence>
<comment type="subcellular location">
    <subcellularLocation>
        <location evidence="1">Cell membrane</location>
    </subcellularLocation>
</comment>
<comment type="similarity">
    <text evidence="3">In the C-terminal section; belongs to the transpeptidase family.</text>
</comment>
<keyword evidence="13 18" id="KW-0472">Membrane</keyword>
<evidence type="ECO:0000256" key="13">
    <source>
        <dbReference type="ARBA" id="ARBA00023136"/>
    </source>
</evidence>
<evidence type="ECO:0000313" key="21">
    <source>
        <dbReference type="EMBL" id="SUE33023.1"/>
    </source>
</evidence>
<comment type="catalytic activity">
    <reaction evidence="17">
        <text>[GlcNAc-(1-&gt;4)-Mur2Ac(oyl-L-Ala-gamma-D-Glu-L-Lys-D-Ala-D-Ala)](n)-di-trans,octa-cis-undecaprenyl diphosphate + beta-D-GlcNAc-(1-&gt;4)-Mur2Ac(oyl-L-Ala-gamma-D-Glu-L-Lys-D-Ala-D-Ala)-di-trans,octa-cis-undecaprenyl diphosphate = [GlcNAc-(1-&gt;4)-Mur2Ac(oyl-L-Ala-gamma-D-Glu-L-Lys-D-Ala-D-Ala)](n+1)-di-trans,octa-cis-undecaprenyl diphosphate + di-trans,octa-cis-undecaprenyl diphosphate + H(+)</text>
        <dbReference type="Rhea" id="RHEA:23708"/>
        <dbReference type="Rhea" id="RHEA-COMP:9602"/>
        <dbReference type="Rhea" id="RHEA-COMP:9603"/>
        <dbReference type="ChEBI" id="CHEBI:15378"/>
        <dbReference type="ChEBI" id="CHEBI:58405"/>
        <dbReference type="ChEBI" id="CHEBI:60033"/>
        <dbReference type="ChEBI" id="CHEBI:78435"/>
        <dbReference type="EC" id="2.4.99.28"/>
    </reaction>
</comment>
<dbReference type="GO" id="GO:0009002">
    <property type="term" value="F:serine-type D-Ala-D-Ala carboxypeptidase activity"/>
    <property type="evidence" value="ECO:0007669"/>
    <property type="project" value="UniProtKB-EC"/>
</dbReference>
<evidence type="ECO:0000256" key="18">
    <source>
        <dbReference type="SAM" id="Phobius"/>
    </source>
</evidence>
<dbReference type="Pfam" id="PF00912">
    <property type="entry name" value="Transgly"/>
    <property type="match status" value="1"/>
</dbReference>
<dbReference type="GO" id="GO:0008360">
    <property type="term" value="P:regulation of cell shape"/>
    <property type="evidence" value="ECO:0007669"/>
    <property type="project" value="UniProtKB-KW"/>
</dbReference>
<gene>
    <name evidence="21" type="primary">mrcA</name>
    <name evidence="21" type="ORF">NCTC11190_00218</name>
</gene>
<proteinExistence type="inferred from homology"/>
<evidence type="ECO:0000256" key="11">
    <source>
        <dbReference type="ARBA" id="ARBA00022960"/>
    </source>
</evidence>
<dbReference type="GO" id="GO:0008955">
    <property type="term" value="F:peptidoglycan glycosyltransferase activity"/>
    <property type="evidence" value="ECO:0007669"/>
    <property type="project" value="UniProtKB-EC"/>
</dbReference>
<evidence type="ECO:0000256" key="10">
    <source>
        <dbReference type="ARBA" id="ARBA00022801"/>
    </source>
</evidence>
<dbReference type="EMBL" id="UGVL01000001">
    <property type="protein sequence ID" value="SUE33023.1"/>
    <property type="molecule type" value="Genomic_DNA"/>
</dbReference>
<dbReference type="Proteomes" id="UP000255233">
    <property type="component" value="Unassembled WGS sequence"/>
</dbReference>
<dbReference type="GO" id="GO:0005886">
    <property type="term" value="C:plasma membrane"/>
    <property type="evidence" value="ECO:0007669"/>
    <property type="project" value="UniProtKB-SubCell"/>
</dbReference>
<keyword evidence="18" id="KW-1133">Transmembrane helix</keyword>
<dbReference type="Pfam" id="PF00905">
    <property type="entry name" value="Transpeptidase"/>
    <property type="match status" value="1"/>
</dbReference>
<keyword evidence="15" id="KW-0961">Cell wall biogenesis/degradation</keyword>
<evidence type="ECO:0000256" key="14">
    <source>
        <dbReference type="ARBA" id="ARBA00023268"/>
    </source>
</evidence>
<evidence type="ECO:0000256" key="2">
    <source>
        <dbReference type="ARBA" id="ARBA00004752"/>
    </source>
</evidence>
<dbReference type="GO" id="GO:0006508">
    <property type="term" value="P:proteolysis"/>
    <property type="evidence" value="ECO:0007669"/>
    <property type="project" value="UniProtKB-KW"/>
</dbReference>
<evidence type="ECO:0000256" key="8">
    <source>
        <dbReference type="ARBA" id="ARBA00022676"/>
    </source>
</evidence>